<keyword evidence="7 9" id="KW-0234">DNA repair</keyword>
<comment type="similarity">
    <text evidence="2 9">Belongs to the RecN family.</text>
</comment>
<organism evidence="11 12">
    <name type="scientific">Patulibacter brassicae</name>
    <dbReference type="NCBI Taxonomy" id="1705717"/>
    <lineage>
        <taxon>Bacteria</taxon>
        <taxon>Bacillati</taxon>
        <taxon>Actinomycetota</taxon>
        <taxon>Thermoleophilia</taxon>
        <taxon>Solirubrobacterales</taxon>
        <taxon>Patulibacteraceae</taxon>
        <taxon>Patulibacter</taxon>
    </lineage>
</organism>
<evidence type="ECO:0000259" key="10">
    <source>
        <dbReference type="Pfam" id="PF02463"/>
    </source>
</evidence>
<evidence type="ECO:0000256" key="9">
    <source>
        <dbReference type="PIRNR" id="PIRNR003128"/>
    </source>
</evidence>
<dbReference type="NCBIfam" id="TIGR00634">
    <property type="entry name" value="recN"/>
    <property type="match status" value="1"/>
</dbReference>
<dbReference type="InterPro" id="IPR027417">
    <property type="entry name" value="P-loop_NTPase"/>
</dbReference>
<keyword evidence="6" id="KW-0067">ATP-binding</keyword>
<evidence type="ECO:0000256" key="4">
    <source>
        <dbReference type="ARBA" id="ARBA00022741"/>
    </source>
</evidence>
<evidence type="ECO:0000256" key="1">
    <source>
        <dbReference type="ARBA" id="ARBA00003618"/>
    </source>
</evidence>
<reference evidence="11 12" key="1">
    <citation type="submission" date="2023-11" db="EMBL/GenBank/DDBJ databases">
        <authorList>
            <person name="Xu M."/>
            <person name="Jiang T."/>
        </authorList>
    </citation>
    <scope>NUCLEOTIDE SEQUENCE [LARGE SCALE GENOMIC DNA]</scope>
    <source>
        <strain evidence="11 12">SD</strain>
    </source>
</reference>
<comment type="function">
    <text evidence="1 9">May be involved in recombinational repair of damaged DNA.</text>
</comment>
<accession>A0ABU4VE02</accession>
<sequence length="557" mass="58915">MLLELRVENLLLIERAELELGPGLNVVTGETGSGKTVLAHALDLLLGAKPRSGVVRPGASEAWVEGVFRLPTTGDPLPEEIAERLPEGEEEIVLARRVTAEGRSRAFLAGRSATAADLREVGLRLLAFHGQHEQRRLLSPAAQLRLLDDFCTRRDAAHADRLAEHAAAHAAERAARAELERLANATGERERELDLLRFELEEIEAVDPTPEERDELLGARERLRHAEALRIAAFTAQEALGADAGAAAGLSAAEGALDGVAGVDPALDGLTARLRSLRIEADDLALDLGRHLDGLEADPAALEQAEERLAAIARLERKHGGSVEAVLEHADRCRARVTELESLEEDTAQAEAALAEAGARRTTLADALAAARRAAAPELAAAAVERLAALAMPAATLEVRVEARPGGATATGEDACELLLAPNPGVPAAPVREAASGGELSRVMLALLAVAGDGSEATQVFDEIDSGVGGQTGRAVGEQLRALAADGQVLCITHLPQIAALADRHFAIEKDTDADTARTTVRRLDDREVVGELVRMLGGEERDKGARRHAEELLRAA</sequence>
<dbReference type="EMBL" id="JAXAVX010000001">
    <property type="protein sequence ID" value="MDX8149977.1"/>
    <property type="molecule type" value="Genomic_DNA"/>
</dbReference>
<evidence type="ECO:0000256" key="3">
    <source>
        <dbReference type="ARBA" id="ARBA00021315"/>
    </source>
</evidence>
<keyword evidence="12" id="KW-1185">Reference proteome</keyword>
<dbReference type="PANTHER" id="PTHR11059">
    <property type="entry name" value="DNA REPAIR PROTEIN RECN"/>
    <property type="match status" value="1"/>
</dbReference>
<evidence type="ECO:0000256" key="8">
    <source>
        <dbReference type="ARBA" id="ARBA00033408"/>
    </source>
</evidence>
<evidence type="ECO:0000256" key="6">
    <source>
        <dbReference type="ARBA" id="ARBA00022840"/>
    </source>
</evidence>
<feature type="domain" description="RecF/RecN/SMC N-terminal" evidence="10">
    <location>
        <begin position="4"/>
        <end position="511"/>
    </location>
</feature>
<gene>
    <name evidence="11" type="primary">recN</name>
    <name evidence="11" type="ORF">SK069_00085</name>
</gene>
<evidence type="ECO:0000256" key="2">
    <source>
        <dbReference type="ARBA" id="ARBA00009441"/>
    </source>
</evidence>
<dbReference type="Proteomes" id="UP001277761">
    <property type="component" value="Unassembled WGS sequence"/>
</dbReference>
<comment type="caution">
    <text evidence="11">The sequence shown here is derived from an EMBL/GenBank/DDBJ whole genome shotgun (WGS) entry which is preliminary data.</text>
</comment>
<dbReference type="InterPro" id="IPR004604">
    <property type="entry name" value="DNA_recomb/repair_RecN"/>
</dbReference>
<dbReference type="Gene3D" id="3.40.50.300">
    <property type="entry name" value="P-loop containing nucleotide triphosphate hydrolases"/>
    <property type="match status" value="2"/>
</dbReference>
<keyword evidence="4" id="KW-0547">Nucleotide-binding</keyword>
<dbReference type="InterPro" id="IPR003395">
    <property type="entry name" value="RecF/RecN/SMC_N"/>
</dbReference>
<dbReference type="RefSeq" id="WP_319952131.1">
    <property type="nucleotide sequence ID" value="NZ_JAXAVX010000001.1"/>
</dbReference>
<evidence type="ECO:0000256" key="7">
    <source>
        <dbReference type="ARBA" id="ARBA00023204"/>
    </source>
</evidence>
<keyword evidence="5 9" id="KW-0227">DNA damage</keyword>
<evidence type="ECO:0000313" key="12">
    <source>
        <dbReference type="Proteomes" id="UP001277761"/>
    </source>
</evidence>
<dbReference type="Pfam" id="PF02463">
    <property type="entry name" value="SMC_N"/>
    <property type="match status" value="1"/>
</dbReference>
<name>A0ABU4VE02_9ACTN</name>
<dbReference type="CDD" id="cd03241">
    <property type="entry name" value="ABC_RecN"/>
    <property type="match status" value="2"/>
</dbReference>
<dbReference type="PIRSF" id="PIRSF003128">
    <property type="entry name" value="RecN"/>
    <property type="match status" value="1"/>
</dbReference>
<evidence type="ECO:0000313" key="11">
    <source>
        <dbReference type="EMBL" id="MDX8149977.1"/>
    </source>
</evidence>
<dbReference type="PANTHER" id="PTHR11059:SF0">
    <property type="entry name" value="DNA REPAIR PROTEIN RECN"/>
    <property type="match status" value="1"/>
</dbReference>
<dbReference type="SUPFAM" id="SSF52540">
    <property type="entry name" value="P-loop containing nucleoside triphosphate hydrolases"/>
    <property type="match status" value="1"/>
</dbReference>
<protein>
    <recommendedName>
        <fullName evidence="3 9">DNA repair protein RecN</fullName>
    </recommendedName>
    <alternativeName>
        <fullName evidence="8 9">Recombination protein N</fullName>
    </alternativeName>
</protein>
<evidence type="ECO:0000256" key="5">
    <source>
        <dbReference type="ARBA" id="ARBA00022763"/>
    </source>
</evidence>
<proteinExistence type="inferred from homology"/>